<evidence type="ECO:0000256" key="1">
    <source>
        <dbReference type="SAM" id="Phobius"/>
    </source>
</evidence>
<keyword evidence="3" id="KW-1185">Reference proteome</keyword>
<gene>
    <name evidence="2" type="ORF">ARC78_13590</name>
</gene>
<feature type="transmembrane region" description="Helical" evidence="1">
    <location>
        <begin position="26"/>
        <end position="53"/>
    </location>
</feature>
<sequence length="147" mass="15804">MDAVNSPVRPPAPGEDNASQLRLLAIFHYVVAAITGLFSLFPVLHLVMGLAMVNGTLPMQPTHPGNPPIAPEMFGWIFVIFAGVMIVCGLTLAGFMAYAGRCLTQRRRYTLCLVVAALSCMLMPFGTVLGIFTLIVLMRPPVKAAFA</sequence>
<dbReference type="EMBL" id="LLXS01000042">
    <property type="protein sequence ID" value="KRG39844.1"/>
    <property type="molecule type" value="Genomic_DNA"/>
</dbReference>
<dbReference type="RefSeq" id="WP_054658956.1">
    <property type="nucleotide sequence ID" value="NZ_BAZI01000123.1"/>
</dbReference>
<keyword evidence="1" id="KW-0812">Transmembrane</keyword>
<accession>A0A0R0AEF0</accession>
<evidence type="ECO:0000313" key="3">
    <source>
        <dbReference type="Proteomes" id="UP000050836"/>
    </source>
</evidence>
<organism evidence="2 3">
    <name type="scientific">Stenotrophomonas pictorum JCM 9942</name>
    <dbReference type="NCBI Taxonomy" id="1236960"/>
    <lineage>
        <taxon>Bacteria</taxon>
        <taxon>Pseudomonadati</taxon>
        <taxon>Pseudomonadota</taxon>
        <taxon>Gammaproteobacteria</taxon>
        <taxon>Lysobacterales</taxon>
        <taxon>Lysobacteraceae</taxon>
        <taxon>Stenotrophomonas</taxon>
    </lineage>
</organism>
<protein>
    <recommendedName>
        <fullName evidence="4">Transmembrane protein</fullName>
    </recommendedName>
</protein>
<proteinExistence type="predicted"/>
<evidence type="ECO:0008006" key="4">
    <source>
        <dbReference type="Google" id="ProtNLM"/>
    </source>
</evidence>
<feature type="transmembrane region" description="Helical" evidence="1">
    <location>
        <begin position="111"/>
        <end position="138"/>
    </location>
</feature>
<evidence type="ECO:0000313" key="2">
    <source>
        <dbReference type="EMBL" id="KRG39844.1"/>
    </source>
</evidence>
<dbReference type="Proteomes" id="UP000050836">
    <property type="component" value="Unassembled WGS sequence"/>
</dbReference>
<comment type="caution">
    <text evidence="2">The sequence shown here is derived from an EMBL/GenBank/DDBJ whole genome shotgun (WGS) entry which is preliminary data.</text>
</comment>
<dbReference type="OrthoDB" id="281928at2"/>
<feature type="transmembrane region" description="Helical" evidence="1">
    <location>
        <begin position="73"/>
        <end position="99"/>
    </location>
</feature>
<reference evidence="2 3" key="1">
    <citation type="submission" date="2015-10" db="EMBL/GenBank/DDBJ databases">
        <title>Genome sequencing and analysis of members of genus Stenotrophomonas.</title>
        <authorList>
            <person name="Patil P.P."/>
            <person name="Midha S."/>
            <person name="Patil P.B."/>
        </authorList>
    </citation>
    <scope>NUCLEOTIDE SEQUENCE [LARGE SCALE GENOMIC DNA]</scope>
    <source>
        <strain evidence="2 3">JCM 9942</strain>
    </source>
</reference>
<keyword evidence="1" id="KW-0472">Membrane</keyword>
<keyword evidence="1" id="KW-1133">Transmembrane helix</keyword>
<name>A0A0R0AEF0_9GAMM</name>
<dbReference type="AlphaFoldDB" id="A0A0R0AEF0"/>